<dbReference type="Gene3D" id="2.60.40.10">
    <property type="entry name" value="Immunoglobulins"/>
    <property type="match status" value="1"/>
</dbReference>
<dbReference type="GO" id="GO:0016301">
    <property type="term" value="F:kinase activity"/>
    <property type="evidence" value="ECO:0007669"/>
    <property type="project" value="UniProtKB-KW"/>
</dbReference>
<evidence type="ECO:0000259" key="2">
    <source>
        <dbReference type="Pfam" id="PF06580"/>
    </source>
</evidence>
<keyword evidence="1" id="KW-1133">Transmembrane helix</keyword>
<reference evidence="3 4" key="1">
    <citation type="submission" date="2022-03" db="EMBL/GenBank/DDBJ databases">
        <title>Chryseobacterium sp. isolated from particulate matters in swine house.</title>
        <authorList>
            <person name="Won M."/>
            <person name="Kim S.-J."/>
            <person name="Kwon S.-W."/>
        </authorList>
    </citation>
    <scope>NUCLEOTIDE SEQUENCE [LARGE SCALE GENOMIC DNA]</scope>
    <source>
        <strain evidence="3 4">SC2-2</strain>
    </source>
</reference>
<dbReference type="PANTHER" id="PTHR34220">
    <property type="entry name" value="SENSOR HISTIDINE KINASE YPDA"/>
    <property type="match status" value="1"/>
</dbReference>
<protein>
    <submittedName>
        <fullName evidence="3">Histidine kinase</fullName>
    </submittedName>
</protein>
<name>A0ABY4BNF5_9FLAO</name>
<accession>A0ABY4BNF5</accession>
<keyword evidence="3" id="KW-0418">Kinase</keyword>
<gene>
    <name evidence="3" type="ORF">MTP09_12520</name>
</gene>
<dbReference type="RefSeq" id="WP_243548683.1">
    <property type="nucleotide sequence ID" value="NZ_CP094532.1"/>
</dbReference>
<proteinExistence type="predicted"/>
<keyword evidence="4" id="KW-1185">Reference proteome</keyword>
<evidence type="ECO:0000256" key="1">
    <source>
        <dbReference type="SAM" id="Phobius"/>
    </source>
</evidence>
<dbReference type="Gene3D" id="2.130.10.10">
    <property type="entry name" value="YVTN repeat-like/Quinoprotein amine dehydrogenase"/>
    <property type="match status" value="2"/>
</dbReference>
<dbReference type="Gene3D" id="3.30.565.10">
    <property type="entry name" value="Histidine kinase-like ATPase, C-terminal domain"/>
    <property type="match status" value="1"/>
</dbReference>
<dbReference type="Proteomes" id="UP000831460">
    <property type="component" value="Chromosome"/>
</dbReference>
<evidence type="ECO:0000313" key="3">
    <source>
        <dbReference type="EMBL" id="UOE40716.1"/>
    </source>
</evidence>
<dbReference type="InterPro" id="IPR013783">
    <property type="entry name" value="Ig-like_fold"/>
</dbReference>
<dbReference type="InterPro" id="IPR036890">
    <property type="entry name" value="HATPase_C_sf"/>
</dbReference>
<keyword evidence="3" id="KW-0808">Transferase</keyword>
<dbReference type="InterPro" id="IPR010559">
    <property type="entry name" value="Sig_transdc_His_kin_internal"/>
</dbReference>
<dbReference type="SUPFAM" id="SSF50998">
    <property type="entry name" value="Quinoprotein alcohol dehydrogenase-like"/>
    <property type="match status" value="1"/>
</dbReference>
<dbReference type="PANTHER" id="PTHR34220:SF7">
    <property type="entry name" value="SENSOR HISTIDINE KINASE YPDA"/>
    <property type="match status" value="1"/>
</dbReference>
<keyword evidence="1" id="KW-0812">Transmembrane</keyword>
<dbReference type="InterPro" id="IPR011110">
    <property type="entry name" value="Reg_prop"/>
</dbReference>
<feature type="transmembrane region" description="Helical" evidence="1">
    <location>
        <begin position="686"/>
        <end position="704"/>
    </location>
</feature>
<organism evidence="3 4">
    <name type="scientific">Chryseobacterium suipulveris</name>
    <dbReference type="NCBI Taxonomy" id="2929800"/>
    <lineage>
        <taxon>Bacteria</taxon>
        <taxon>Pseudomonadati</taxon>
        <taxon>Bacteroidota</taxon>
        <taxon>Flavobacteriia</taxon>
        <taxon>Flavobacteriales</taxon>
        <taxon>Weeksellaceae</taxon>
        <taxon>Chryseobacterium group</taxon>
        <taxon>Chryseobacterium</taxon>
    </lineage>
</organism>
<dbReference type="InterPro" id="IPR015943">
    <property type="entry name" value="WD40/YVTN_repeat-like_dom_sf"/>
</dbReference>
<feature type="domain" description="Signal transduction histidine kinase internal region" evidence="2">
    <location>
        <begin position="732"/>
        <end position="809"/>
    </location>
</feature>
<dbReference type="EMBL" id="CP094532">
    <property type="protein sequence ID" value="UOE40716.1"/>
    <property type="molecule type" value="Genomic_DNA"/>
</dbReference>
<dbReference type="Pfam" id="PF06580">
    <property type="entry name" value="His_kinase"/>
    <property type="match status" value="1"/>
</dbReference>
<keyword evidence="1" id="KW-0472">Membrane</keyword>
<dbReference type="InterPro" id="IPR050640">
    <property type="entry name" value="Bact_2-comp_sensor_kinase"/>
</dbReference>
<evidence type="ECO:0000313" key="4">
    <source>
        <dbReference type="Proteomes" id="UP000831460"/>
    </source>
</evidence>
<dbReference type="Pfam" id="PF07494">
    <property type="entry name" value="Reg_prop"/>
    <property type="match status" value="1"/>
</dbReference>
<dbReference type="InterPro" id="IPR011047">
    <property type="entry name" value="Quinoprotein_ADH-like_sf"/>
</dbReference>
<sequence length="937" mass="109617">MKFFLSYLFLVFWATFINAQNIFYDQLNTESGLPSSTVFDIFQDSKRFIWLATEEGLIKYNGVDFKTYSHSDLHSKSGSNIKEDVLGRVWYQTFDGYLYYVNSKDELETFSQTNNIGFVNFVITNQYLIKAHWQGIEIRDLYSLKKIKNIKIKKFQTSFLDVLDDEIILGNETTQTISLKKWKTKIIENKEIKRSIKVLSYKRGNQIYFFTQDKYFKCKLLSFDKEKFTHLATFSIDKQVQNFEIINQEVWLCTKEGVRVFSMNGKELSFTKNLPKEDISKVFKDKNNVFWFSSLKNGVYIIKNFQTLELQIPSEKFTSITDDGERIYVGGSSGKIYTLNEKLQYQNYWQSKDAYPVYYLNFNADVDYNFFSANGFYIQHKKSKRIVHYNSAVKHLFPFSENRFLVSGTGFVNTISTRPKLTWENNLLTNIRGKSIVYDALHDRVLVASNNGLLELKENKVSSLFSNGKILHIKNLIIENDRIIALSNHGELFEIKGLAIKKIKTNRLFNLMLKDENQVLLIDKNTVFKLQSYQFNKLFSLGKFLRIKGINYFKGSYYAITEDKIIKINNRKTSFTSFQTPQIIIENIAVNGMLVSLEKKLKYSENDVQINFNVLNFDFDDDYQIVYKVNGVLKNLNNNSKNIKLVALAPGEYSIQLGLMNKNTSEIKFTIKPITFEILPPLWKRAWFITLIICSFLLMSFLLYRWKIIQLKRKNAEKIAQITLEKNLKESKLQLIKSQMNPHFFFNAINNIQSYIFTNDTQVASAYLSKFSKLTRKILELSDTDTVTLQDEIDTLKLYLELQKMRFEDFNFKIYYEQDILLNDVRIPTMLFQPYVENAILHGLAHSNGEKNLSIEFRVDRTRQLITTIKDNGIGRVKSEELNKLNTSKPKSFATKANLDRIMLLNKDQYNITIDYTDLYDENEESNGTLVTIKMKI</sequence>